<evidence type="ECO:0000313" key="2">
    <source>
        <dbReference type="Proteomes" id="UP000235672"/>
    </source>
</evidence>
<organism evidence="1 2">
    <name type="scientific">Hyaloscypha hepaticicola</name>
    <dbReference type="NCBI Taxonomy" id="2082293"/>
    <lineage>
        <taxon>Eukaryota</taxon>
        <taxon>Fungi</taxon>
        <taxon>Dikarya</taxon>
        <taxon>Ascomycota</taxon>
        <taxon>Pezizomycotina</taxon>
        <taxon>Leotiomycetes</taxon>
        <taxon>Helotiales</taxon>
        <taxon>Hyaloscyphaceae</taxon>
        <taxon>Hyaloscypha</taxon>
    </lineage>
</organism>
<keyword evidence="2" id="KW-1185">Reference proteome</keyword>
<dbReference type="OrthoDB" id="3519642at2759"/>
<name>A0A2J6PWC3_9HELO</name>
<reference evidence="1 2" key="1">
    <citation type="submission" date="2016-05" db="EMBL/GenBank/DDBJ databases">
        <title>A degradative enzymes factory behind the ericoid mycorrhizal symbiosis.</title>
        <authorList>
            <consortium name="DOE Joint Genome Institute"/>
            <person name="Martino E."/>
            <person name="Morin E."/>
            <person name="Grelet G."/>
            <person name="Kuo A."/>
            <person name="Kohler A."/>
            <person name="Daghino S."/>
            <person name="Barry K."/>
            <person name="Choi C."/>
            <person name="Cichocki N."/>
            <person name="Clum A."/>
            <person name="Copeland A."/>
            <person name="Hainaut M."/>
            <person name="Haridas S."/>
            <person name="Labutti K."/>
            <person name="Lindquist E."/>
            <person name="Lipzen A."/>
            <person name="Khouja H.-R."/>
            <person name="Murat C."/>
            <person name="Ohm R."/>
            <person name="Olson A."/>
            <person name="Spatafora J."/>
            <person name="Veneault-Fourrey C."/>
            <person name="Henrissat B."/>
            <person name="Grigoriev I."/>
            <person name="Martin F."/>
            <person name="Perotto S."/>
        </authorList>
    </citation>
    <scope>NUCLEOTIDE SEQUENCE [LARGE SCALE GENOMIC DNA]</scope>
    <source>
        <strain evidence="1 2">UAMH 7357</strain>
    </source>
</reference>
<dbReference type="AlphaFoldDB" id="A0A2J6PWC3"/>
<protein>
    <submittedName>
        <fullName evidence="1">Uncharacterized protein</fullName>
    </submittedName>
</protein>
<accession>A0A2J6PWC3</accession>
<proteinExistence type="predicted"/>
<sequence>MSKVRYLRLGLAFNRNVSTTSFTYDLMFLSHELDRWLACFEGLRILTLGLSTQEKCWHNQFMTKFSEALSRVTFPQLVKLNFKRLLLIPYYIQPFILSHSSTLRYLGIDGGYFAPGDAGGAKTKEFLTTIRDRMKKLEKISFIPDHDHRLLIYHNVNWDPLPEDNTKPIKVTHLMEYYVLGKCLGADGIGLDGDSEIGSDDEEVDVYLEAESDLASLDQLLQSQERISARFRMDGGTRNYSRNQIECMRLVGNILGDLEARQT</sequence>
<dbReference type="EMBL" id="KZ613495">
    <property type="protein sequence ID" value="PMD18323.1"/>
    <property type="molecule type" value="Genomic_DNA"/>
</dbReference>
<dbReference type="Proteomes" id="UP000235672">
    <property type="component" value="Unassembled WGS sequence"/>
</dbReference>
<evidence type="ECO:0000313" key="1">
    <source>
        <dbReference type="EMBL" id="PMD18323.1"/>
    </source>
</evidence>
<gene>
    <name evidence="1" type="ORF">NA56DRAFT_706930</name>
</gene>